<accession>A0A1R2C550</accession>
<evidence type="ECO:0000313" key="12">
    <source>
        <dbReference type="Proteomes" id="UP000187209"/>
    </source>
</evidence>
<feature type="transmembrane region" description="Helical" evidence="8">
    <location>
        <begin position="726"/>
        <end position="750"/>
    </location>
</feature>
<evidence type="ECO:0000259" key="10">
    <source>
        <dbReference type="Pfam" id="PF20519"/>
    </source>
</evidence>
<dbReference type="OrthoDB" id="292773at2759"/>
<feature type="transmembrane region" description="Helical" evidence="8">
    <location>
        <begin position="504"/>
        <end position="522"/>
    </location>
</feature>
<evidence type="ECO:0000256" key="6">
    <source>
        <dbReference type="SAM" id="Coils"/>
    </source>
</evidence>
<evidence type="ECO:0000256" key="3">
    <source>
        <dbReference type="ARBA" id="ARBA00022692"/>
    </source>
</evidence>
<dbReference type="InterPro" id="IPR046791">
    <property type="entry name" value="Polycystin_dom"/>
</dbReference>
<proteinExistence type="inferred from homology"/>
<evidence type="ECO:0000256" key="4">
    <source>
        <dbReference type="ARBA" id="ARBA00022989"/>
    </source>
</evidence>
<dbReference type="InterPro" id="IPR051223">
    <property type="entry name" value="Polycystin"/>
</dbReference>
<feature type="transmembrane region" description="Helical" evidence="8">
    <location>
        <begin position="696"/>
        <end position="714"/>
    </location>
</feature>
<evidence type="ECO:0000256" key="8">
    <source>
        <dbReference type="SAM" id="Phobius"/>
    </source>
</evidence>
<evidence type="ECO:0000256" key="2">
    <source>
        <dbReference type="ARBA" id="ARBA00007200"/>
    </source>
</evidence>
<feature type="transmembrane region" description="Helical" evidence="8">
    <location>
        <begin position="306"/>
        <end position="326"/>
    </location>
</feature>
<feature type="transmembrane region" description="Helical" evidence="8">
    <location>
        <begin position="583"/>
        <end position="601"/>
    </location>
</feature>
<dbReference type="PANTHER" id="PTHR10877">
    <property type="entry name" value="POLYCYSTIN FAMILY MEMBER"/>
    <property type="match status" value="1"/>
</dbReference>
<feature type="coiled-coil region" evidence="6">
    <location>
        <begin position="8"/>
        <end position="42"/>
    </location>
</feature>
<feature type="transmembrane region" description="Helical" evidence="8">
    <location>
        <begin position="668"/>
        <end position="690"/>
    </location>
</feature>
<dbReference type="Pfam" id="PF08016">
    <property type="entry name" value="PKD_channel"/>
    <property type="match status" value="1"/>
</dbReference>
<dbReference type="AlphaFoldDB" id="A0A1R2C550"/>
<evidence type="ECO:0000256" key="1">
    <source>
        <dbReference type="ARBA" id="ARBA00004141"/>
    </source>
</evidence>
<comment type="caution">
    <text evidence="11">The sequence shown here is derived from an EMBL/GenBank/DDBJ whole genome shotgun (WGS) entry which is preliminary data.</text>
</comment>
<feature type="region of interest" description="Disordered" evidence="7">
    <location>
        <begin position="806"/>
        <end position="825"/>
    </location>
</feature>
<dbReference type="Proteomes" id="UP000187209">
    <property type="component" value="Unassembled WGS sequence"/>
</dbReference>
<evidence type="ECO:0000256" key="5">
    <source>
        <dbReference type="ARBA" id="ARBA00023136"/>
    </source>
</evidence>
<dbReference type="Pfam" id="PF20519">
    <property type="entry name" value="Polycystin_dom"/>
    <property type="match status" value="1"/>
</dbReference>
<feature type="transmembrane region" description="Helical" evidence="8">
    <location>
        <begin position="629"/>
        <end position="648"/>
    </location>
</feature>
<dbReference type="InterPro" id="IPR013122">
    <property type="entry name" value="PKD1_2_channel"/>
</dbReference>
<evidence type="ECO:0000259" key="9">
    <source>
        <dbReference type="Pfam" id="PF08016"/>
    </source>
</evidence>
<evidence type="ECO:0000256" key="7">
    <source>
        <dbReference type="SAM" id="MobiDB-lite"/>
    </source>
</evidence>
<keyword evidence="6" id="KW-0175">Coiled coil</keyword>
<dbReference type="EMBL" id="MPUH01000278">
    <property type="protein sequence ID" value="OMJ84152.1"/>
    <property type="molecule type" value="Genomic_DNA"/>
</dbReference>
<protein>
    <submittedName>
        <fullName evidence="11">Uncharacterized protein</fullName>
    </submittedName>
</protein>
<organism evidence="11 12">
    <name type="scientific">Stentor coeruleus</name>
    <dbReference type="NCBI Taxonomy" id="5963"/>
    <lineage>
        <taxon>Eukaryota</taxon>
        <taxon>Sar</taxon>
        <taxon>Alveolata</taxon>
        <taxon>Ciliophora</taxon>
        <taxon>Postciliodesmatophora</taxon>
        <taxon>Heterotrichea</taxon>
        <taxon>Heterotrichida</taxon>
        <taxon>Stentoridae</taxon>
        <taxon>Stentor</taxon>
    </lineage>
</organism>
<keyword evidence="5 8" id="KW-0472">Membrane</keyword>
<gene>
    <name evidence="11" type="ORF">SteCoe_14777</name>
</gene>
<comment type="similarity">
    <text evidence="2">Belongs to the polycystin family.</text>
</comment>
<dbReference type="GO" id="GO:0016020">
    <property type="term" value="C:membrane"/>
    <property type="evidence" value="ECO:0007669"/>
    <property type="project" value="UniProtKB-SubCell"/>
</dbReference>
<reference evidence="11 12" key="1">
    <citation type="submission" date="2016-11" db="EMBL/GenBank/DDBJ databases">
        <title>The macronuclear genome of Stentor coeruleus: a giant cell with tiny introns.</title>
        <authorList>
            <person name="Slabodnick M."/>
            <person name="Ruby J.G."/>
            <person name="Reiff S.B."/>
            <person name="Swart E.C."/>
            <person name="Gosai S."/>
            <person name="Prabakaran S."/>
            <person name="Witkowska E."/>
            <person name="Larue G.E."/>
            <person name="Fisher S."/>
            <person name="Freeman R.M."/>
            <person name="Gunawardena J."/>
            <person name="Chu W."/>
            <person name="Stover N.A."/>
            <person name="Gregory B.D."/>
            <person name="Nowacki M."/>
            <person name="Derisi J."/>
            <person name="Roy S.W."/>
            <person name="Marshall W.F."/>
            <person name="Sood P."/>
        </authorList>
    </citation>
    <scope>NUCLEOTIDE SEQUENCE [LARGE SCALE GENOMIC DNA]</scope>
    <source>
        <strain evidence="11">WM001</strain>
    </source>
</reference>
<name>A0A1R2C550_9CILI</name>
<comment type="subcellular location">
    <subcellularLocation>
        <location evidence="1">Membrane</location>
        <topology evidence="1">Multi-pass membrane protein</topology>
    </subcellularLocation>
</comment>
<feature type="domain" description="Polycystin cation channel PKD1/PKD2" evidence="9">
    <location>
        <begin position="552"/>
        <end position="758"/>
    </location>
</feature>
<sequence>MGDQTGEISALSYNLEKKKEKLANLNSELKKLERDKLIKTNQLMNSESMLTEIQVKLLETNQDIKKFATANQEHEDNNEDNIAKFVEDRDLQEIDKKLKEKLKDIAVKRLPLIPVRQKTIRDYKADEKSESKLMTVHSVKVLFLKGVKDGEVQKLDRNNAYEVSIRLLKNTIFKDVKKLACEYWELDENEYSLRAFNFSLIEYIKDPVEIFVKEQKMSPELWLIQKDVNALKTLTLPGDYFTEESSKNQFAKNDGRRKTELDNDGKIENYKKFLESFEGIKIHLPDKSLINENHEIERLESWELNIFTFLITLIILALTVAIHYGLGDFQNRYWIAYQMRYTFKNTMDYTDIKTISDIQSFLLESVSPLYFLQTGNPENPYNKQYIAVGTLKIRFLRTIEIDCTGELFDVENPKCYESAYNSNTLANYPDNFQTYKTSDENNITSIIQGEFSEYDGSGYTWDFYANEYDKERFVTSFTEDELFGDNDLRAVIISFTHYSPSYDYWIFTQIIIENSVLGSVYVHPIYPKVFKASLYNSQYQFYLALFFIRALLSLYFIFYYFYYAFKKNKYGKRSLSYLISYRGIQDLFMGMLFFVSLGYAFSVKCDENKILNSSEFYDFTNISNDFDTAIILNAWSCIFVALRVINSLSINRRIYILKMNIEIACKGIAFYMLMTLSLIIGFVFVAWTVWGPYYIHFRRFGLTLFSNILFSIGIGNSSLLIKLNLFWTVAFYTIYLIFLIFITICAFIGIYIDAYREIKLYHGYVDDEKVWSFIDYMLWVLGCFNEKKMRQKIEDWIKARKIKAQEAEKAEEDEANKDDAGETGK</sequence>
<evidence type="ECO:0000313" key="11">
    <source>
        <dbReference type="EMBL" id="OMJ84152.1"/>
    </source>
</evidence>
<feature type="transmembrane region" description="Helical" evidence="8">
    <location>
        <begin position="542"/>
        <end position="562"/>
    </location>
</feature>
<keyword evidence="12" id="KW-1185">Reference proteome</keyword>
<feature type="domain" description="Polycystin" evidence="10">
    <location>
        <begin position="383"/>
        <end position="521"/>
    </location>
</feature>
<dbReference type="PANTHER" id="PTHR10877:SF183">
    <property type="entry name" value="AT14535P-RELATED"/>
    <property type="match status" value="1"/>
</dbReference>
<keyword evidence="4 8" id="KW-1133">Transmembrane helix</keyword>
<keyword evidence="3 8" id="KW-0812">Transmembrane</keyword>